<dbReference type="PANTHER" id="PTHR12935:SF0">
    <property type="entry name" value="GAMMA-GLUTAMYLCYCLOTRANSFERASE"/>
    <property type="match status" value="1"/>
</dbReference>
<evidence type="ECO:0000313" key="5">
    <source>
        <dbReference type="Proteomes" id="UP000702544"/>
    </source>
</evidence>
<dbReference type="PANTHER" id="PTHR12935">
    <property type="entry name" value="GAMMA-GLUTAMYLCYCLOTRANSFERASE"/>
    <property type="match status" value="1"/>
</dbReference>
<protein>
    <submittedName>
        <fullName evidence="4">Gamma-glutamylcyclotransferase</fullName>
    </submittedName>
</protein>
<evidence type="ECO:0000256" key="2">
    <source>
        <dbReference type="PIRSR" id="PIRSR617939-1"/>
    </source>
</evidence>
<evidence type="ECO:0000313" key="4">
    <source>
        <dbReference type="EMBL" id="NIR74202.1"/>
    </source>
</evidence>
<dbReference type="Gene3D" id="3.10.490.10">
    <property type="entry name" value="Gamma-glutamyl cyclotransferase-like"/>
    <property type="match status" value="1"/>
</dbReference>
<dbReference type="InterPro" id="IPR017939">
    <property type="entry name" value="G-Glutamylcylcotransferase"/>
</dbReference>
<dbReference type="AlphaFoldDB" id="A0AAE4Z7N0"/>
<dbReference type="InterPro" id="IPR036568">
    <property type="entry name" value="GGCT-like_sf"/>
</dbReference>
<evidence type="ECO:0000256" key="1">
    <source>
        <dbReference type="ARBA" id="ARBA00023239"/>
    </source>
</evidence>
<comment type="caution">
    <text evidence="4">The sequence shown here is derived from an EMBL/GenBank/DDBJ whole genome shotgun (WGS) entry which is preliminary data.</text>
</comment>
<keyword evidence="1" id="KW-0456">Lyase</keyword>
<feature type="binding site" evidence="3">
    <location>
        <position position="133"/>
    </location>
    <ligand>
        <name>substrate</name>
    </ligand>
</feature>
<dbReference type="Proteomes" id="UP000702544">
    <property type="component" value="Unassembled WGS sequence"/>
</dbReference>
<dbReference type="InterPro" id="IPR013024">
    <property type="entry name" value="GGCT-like"/>
</dbReference>
<gene>
    <name evidence="4" type="ORF">GWO12_03685</name>
</gene>
<dbReference type="GO" id="GO:0003839">
    <property type="term" value="F:gamma-glutamylcyclotransferase activity"/>
    <property type="evidence" value="ECO:0007669"/>
    <property type="project" value="InterPro"/>
</dbReference>
<dbReference type="Pfam" id="PF13772">
    <property type="entry name" value="AIG2_2"/>
    <property type="match status" value="1"/>
</dbReference>
<evidence type="ECO:0000256" key="3">
    <source>
        <dbReference type="PIRSR" id="PIRSR617939-2"/>
    </source>
</evidence>
<dbReference type="SUPFAM" id="SSF110857">
    <property type="entry name" value="Gamma-glutamyl cyclotransferase-like"/>
    <property type="match status" value="1"/>
</dbReference>
<sequence length="170" mass="18944">MKSMLEPGLLYFAYGCNMDRELLAGVLDRDPGPGQAARLDDWRLAFNKGGEGGAGWRIVANLMEAQGCVVYGVVYRLPADRLKRLDEFEGVPHHYRRTTVWVEPLRRRAAQAALAYLAQSGHLVTEGEPHPEYLGHLLRGGAAHGCPAAYLDWLRDLARGDARECFRPID</sequence>
<feature type="active site" description="Proton acceptor" evidence="2">
    <location>
        <position position="89"/>
    </location>
</feature>
<accession>A0AAE4Z7N0</accession>
<dbReference type="CDD" id="cd06661">
    <property type="entry name" value="GGCT_like"/>
    <property type="match status" value="1"/>
</dbReference>
<organism evidence="4 5">
    <name type="scientific">Candidatus Kutchimonas denitrificans</name>
    <dbReference type="NCBI Taxonomy" id="3056748"/>
    <lineage>
        <taxon>Bacteria</taxon>
        <taxon>Pseudomonadati</taxon>
        <taxon>Gemmatimonadota</taxon>
        <taxon>Gemmatimonadia</taxon>
        <taxon>Candidatus Palauibacterales</taxon>
        <taxon>Candidatus Palauibacteraceae</taxon>
        <taxon>Candidatus Kutchimonas</taxon>
    </lineage>
</organism>
<dbReference type="EMBL" id="JAACAK010000028">
    <property type="protein sequence ID" value="NIR74202.1"/>
    <property type="molecule type" value="Genomic_DNA"/>
</dbReference>
<reference evidence="4 5" key="1">
    <citation type="submission" date="2020-01" db="EMBL/GenBank/DDBJ databases">
        <title>Genomes assembled from Gulf of Kutch pelagic sediment metagenomes.</title>
        <authorList>
            <person name="Chandrashekar M."/>
            <person name="Mahajan M.S."/>
            <person name="Dave K.J."/>
            <person name="Vatsa P."/>
            <person name="Nathani N.M."/>
        </authorList>
    </citation>
    <scope>NUCLEOTIDE SEQUENCE [LARGE SCALE GENOMIC DNA]</scope>
    <source>
        <strain evidence="4">KS3-K002</strain>
    </source>
</reference>
<name>A0AAE4Z7N0_9BACT</name>
<proteinExistence type="predicted"/>